<feature type="signal peptide" evidence="1">
    <location>
        <begin position="1"/>
        <end position="32"/>
    </location>
</feature>
<reference evidence="2 3" key="1">
    <citation type="submission" date="2019-08" db="EMBL/GenBank/DDBJ databases">
        <title>Deep-cultivation of Planctomycetes and their phenomic and genomic characterization uncovers novel biology.</title>
        <authorList>
            <person name="Wiegand S."/>
            <person name="Jogler M."/>
            <person name="Boedeker C."/>
            <person name="Pinto D."/>
            <person name="Vollmers J."/>
            <person name="Rivas-Marin E."/>
            <person name="Kohn T."/>
            <person name="Peeters S.H."/>
            <person name="Heuer A."/>
            <person name="Rast P."/>
            <person name="Oberbeckmann S."/>
            <person name="Bunk B."/>
            <person name="Jeske O."/>
            <person name="Meyerdierks A."/>
            <person name="Storesund J.E."/>
            <person name="Kallscheuer N."/>
            <person name="Luecker S."/>
            <person name="Lage O.M."/>
            <person name="Pohl T."/>
            <person name="Merkel B.J."/>
            <person name="Hornburger P."/>
            <person name="Mueller R.-W."/>
            <person name="Bruemmer F."/>
            <person name="Labrenz M."/>
            <person name="Spormann A.M."/>
            <person name="Op den Camp H."/>
            <person name="Overmann J."/>
            <person name="Amann R."/>
            <person name="Jetten M.S.M."/>
            <person name="Mascher T."/>
            <person name="Medema M.H."/>
            <person name="Devos D.P."/>
            <person name="Kaster A.-K."/>
            <person name="Ovreas L."/>
            <person name="Rohde M."/>
            <person name="Galperin M.Y."/>
            <person name="Jogler C."/>
        </authorList>
    </citation>
    <scope>NUCLEOTIDE SEQUENCE [LARGE SCALE GENOMIC DNA]</scope>
    <source>
        <strain evidence="2 3">Pr1d</strain>
    </source>
</reference>
<proteinExistence type="predicted"/>
<dbReference type="EMBL" id="CP042913">
    <property type="protein sequence ID" value="QEG35013.1"/>
    <property type="molecule type" value="Genomic_DNA"/>
</dbReference>
<evidence type="ECO:0000256" key="1">
    <source>
        <dbReference type="SAM" id="SignalP"/>
    </source>
</evidence>
<organism evidence="2 3">
    <name type="scientific">Bythopirellula goksoeyrii</name>
    <dbReference type="NCBI Taxonomy" id="1400387"/>
    <lineage>
        <taxon>Bacteria</taxon>
        <taxon>Pseudomonadati</taxon>
        <taxon>Planctomycetota</taxon>
        <taxon>Planctomycetia</taxon>
        <taxon>Pirellulales</taxon>
        <taxon>Lacipirellulaceae</taxon>
        <taxon>Bythopirellula</taxon>
    </lineage>
</organism>
<keyword evidence="1" id="KW-0732">Signal</keyword>
<sequence precursor="true">MRSGLSEFLPAAATRGLASLVVAILSSSTAFSQVQQDGQLVEPIFRVAHEEAVAQPPQMASRITPPAAQAPLNLELRPGEHPLMPAMRVAQEGLVRIDTTIADYSAMLIKEERINGELMPKEVAFIKVRHQPFAVYMFFLQPHKGRECLYNAGPNNTKGLLVARDCGFKKRLGKFELDPDGRLAMNGQKYPIYKLGVRNLVTELIDVATNDTQFGECEVQTKQSVINGRAATLIEVVHPIPRQNFRFYKAELFIDNELKLPIRYASYMWPEQPGGEPPLEEAYTYVNIKLNNGFTDADFDKENVELFK</sequence>
<dbReference type="OrthoDB" id="5456309at2"/>
<accession>A0A5B9QLY8</accession>
<name>A0A5B9QLY8_9BACT</name>
<dbReference type="InterPro" id="IPR011465">
    <property type="entry name" value="DUF1571"/>
</dbReference>
<dbReference type="AlphaFoldDB" id="A0A5B9QLY8"/>
<dbReference type="RefSeq" id="WP_148073577.1">
    <property type="nucleotide sequence ID" value="NZ_CP042913.1"/>
</dbReference>
<protein>
    <recommendedName>
        <fullName evidence="4">DUF1571 domain-containing protein</fullName>
    </recommendedName>
</protein>
<dbReference type="Pfam" id="PF07608">
    <property type="entry name" value="DUF1571"/>
    <property type="match status" value="1"/>
</dbReference>
<gene>
    <name evidence="2" type="ORF">Pr1d_23030</name>
</gene>
<dbReference type="KEGG" id="bgok:Pr1d_23030"/>
<feature type="chain" id="PRO_5023044626" description="DUF1571 domain-containing protein" evidence="1">
    <location>
        <begin position="33"/>
        <end position="308"/>
    </location>
</feature>
<evidence type="ECO:0000313" key="2">
    <source>
        <dbReference type="EMBL" id="QEG35013.1"/>
    </source>
</evidence>
<keyword evidence="3" id="KW-1185">Reference proteome</keyword>
<dbReference type="Proteomes" id="UP000323917">
    <property type="component" value="Chromosome"/>
</dbReference>
<evidence type="ECO:0000313" key="3">
    <source>
        <dbReference type="Proteomes" id="UP000323917"/>
    </source>
</evidence>
<evidence type="ECO:0008006" key="4">
    <source>
        <dbReference type="Google" id="ProtNLM"/>
    </source>
</evidence>